<evidence type="ECO:0000256" key="1">
    <source>
        <dbReference type="ARBA" id="ARBA00006432"/>
    </source>
</evidence>
<gene>
    <name evidence="7" type="ORF">BO71DRAFT_463931</name>
</gene>
<dbReference type="VEuPathDB" id="FungiDB:BO71DRAFT_463931"/>
<dbReference type="SUPFAM" id="SSF52777">
    <property type="entry name" value="CoA-dependent acyltransferases"/>
    <property type="match status" value="2"/>
</dbReference>
<dbReference type="InterPro" id="IPR045851">
    <property type="entry name" value="AMP-bd_C_sf"/>
</dbReference>
<comment type="similarity">
    <text evidence="1">Belongs to the ATP-dependent AMP-binding enzyme family.</text>
</comment>
<dbReference type="InterPro" id="IPR020845">
    <property type="entry name" value="AMP-binding_CS"/>
</dbReference>
<keyword evidence="4" id="KW-0436">Ligase</keyword>
<evidence type="ECO:0000256" key="5">
    <source>
        <dbReference type="SAM" id="MobiDB-lite"/>
    </source>
</evidence>
<evidence type="ECO:0000256" key="2">
    <source>
        <dbReference type="ARBA" id="ARBA00022450"/>
    </source>
</evidence>
<dbReference type="OrthoDB" id="10253869at2759"/>
<evidence type="ECO:0000259" key="6">
    <source>
        <dbReference type="Pfam" id="PF00501"/>
    </source>
</evidence>
<evidence type="ECO:0000256" key="3">
    <source>
        <dbReference type="ARBA" id="ARBA00022553"/>
    </source>
</evidence>
<dbReference type="AlphaFoldDB" id="A0A319EAW7"/>
<evidence type="ECO:0000256" key="4">
    <source>
        <dbReference type="ARBA" id="ARBA00022598"/>
    </source>
</evidence>
<dbReference type="EMBL" id="KZ825817">
    <property type="protein sequence ID" value="PYH97878.1"/>
    <property type="molecule type" value="Genomic_DNA"/>
</dbReference>
<dbReference type="Gene3D" id="3.30.300.30">
    <property type="match status" value="1"/>
</dbReference>
<keyword evidence="3" id="KW-0597">Phosphoprotein</keyword>
<proteinExistence type="inferred from homology"/>
<dbReference type="SUPFAM" id="SSF56801">
    <property type="entry name" value="Acetyl-CoA synthetase-like"/>
    <property type="match status" value="1"/>
</dbReference>
<name>A0A319EAW7_9EURO</name>
<dbReference type="InterPro" id="IPR023213">
    <property type="entry name" value="CAT-like_dom_sf"/>
</dbReference>
<feature type="region of interest" description="Disordered" evidence="5">
    <location>
        <begin position="174"/>
        <end position="198"/>
    </location>
</feature>
<dbReference type="Pfam" id="PF00501">
    <property type="entry name" value="AMP-binding"/>
    <property type="match status" value="1"/>
</dbReference>
<keyword evidence="2" id="KW-0596">Phosphopantetheine</keyword>
<organism evidence="7 8">
    <name type="scientific">Aspergillus ellipticus CBS 707.79</name>
    <dbReference type="NCBI Taxonomy" id="1448320"/>
    <lineage>
        <taxon>Eukaryota</taxon>
        <taxon>Fungi</taxon>
        <taxon>Dikarya</taxon>
        <taxon>Ascomycota</taxon>
        <taxon>Pezizomycotina</taxon>
        <taxon>Eurotiomycetes</taxon>
        <taxon>Eurotiomycetidae</taxon>
        <taxon>Eurotiales</taxon>
        <taxon>Aspergillaceae</taxon>
        <taxon>Aspergillus</taxon>
        <taxon>Aspergillus subgen. Circumdati</taxon>
    </lineage>
</organism>
<reference evidence="7 8" key="1">
    <citation type="submission" date="2018-02" db="EMBL/GenBank/DDBJ databases">
        <title>The genomes of Aspergillus section Nigri reveals drivers in fungal speciation.</title>
        <authorList>
            <consortium name="DOE Joint Genome Institute"/>
            <person name="Vesth T.C."/>
            <person name="Nybo J."/>
            <person name="Theobald S."/>
            <person name="Brandl J."/>
            <person name="Frisvad J.C."/>
            <person name="Nielsen K.F."/>
            <person name="Lyhne E.K."/>
            <person name="Kogle M.E."/>
            <person name="Kuo A."/>
            <person name="Riley R."/>
            <person name="Clum A."/>
            <person name="Nolan M."/>
            <person name="Lipzen A."/>
            <person name="Salamov A."/>
            <person name="Henrissat B."/>
            <person name="Wiebenga A."/>
            <person name="De vries R.P."/>
            <person name="Grigoriev I.V."/>
            <person name="Mortensen U.H."/>
            <person name="Andersen M.R."/>
            <person name="Baker S.E."/>
        </authorList>
    </citation>
    <scope>NUCLEOTIDE SEQUENCE [LARGE SCALE GENOMIC DNA]</scope>
    <source>
        <strain evidence="7 8">CBS 707.79</strain>
    </source>
</reference>
<dbReference type="Proteomes" id="UP000247810">
    <property type="component" value="Unassembled WGS sequence"/>
</dbReference>
<dbReference type="PANTHER" id="PTHR43201:SF5">
    <property type="entry name" value="MEDIUM-CHAIN ACYL-COA LIGASE ACSF2, MITOCHONDRIAL"/>
    <property type="match status" value="1"/>
</dbReference>
<protein>
    <submittedName>
        <fullName evidence="7">Acetyl-CoA synthetase-like protein</fullName>
    </submittedName>
</protein>
<dbReference type="Gene3D" id="3.30.559.10">
    <property type="entry name" value="Chloramphenicol acetyltransferase-like domain"/>
    <property type="match status" value="1"/>
</dbReference>
<accession>A0A319EAW7</accession>
<evidence type="ECO:0000313" key="7">
    <source>
        <dbReference type="EMBL" id="PYH97878.1"/>
    </source>
</evidence>
<dbReference type="InterPro" id="IPR000873">
    <property type="entry name" value="AMP-dep_synth/lig_dom"/>
</dbReference>
<dbReference type="GO" id="GO:0006631">
    <property type="term" value="P:fatty acid metabolic process"/>
    <property type="evidence" value="ECO:0007669"/>
    <property type="project" value="TreeGrafter"/>
</dbReference>
<dbReference type="PANTHER" id="PTHR43201">
    <property type="entry name" value="ACYL-COA SYNTHETASE"/>
    <property type="match status" value="1"/>
</dbReference>
<sequence length="1157" mass="127382">MGDVAFPSTILGYPRAWERFDHVVKRQPDHPALVCVHQKPGLYGLGVENRHGHAQWTYRDLAAGITRLADGLIHQGISEESLVFVALGNSLEHVLTTWAAYRLGATHVSIQPQSLSNSVEARHVFQKVLDNQPSRTVAVVVQNDVAAQKFNDLFPDLDLVKIAVEDASSGWTPFGQLLQPQQNPPSNPPRRTGSSSPETSIFFSSGTTSLPKPCLMNVPAWLSSLASGSTLGAFAAGDRVMSLVPCSHVFGYIGQMFALTQGATLVYPFYMSFAPQATMKMLQEESYKYMIMVSTLAHVFITADPLQFVSPLDTVIFSGMTLATAVAQKFQARVGTRAIENIYGMTEGAFCSTGRVEQIDDISSDGFLAVGQPMARSQVHICAPDSIKPLPPGIAGEVHYSGYQTARGYIGIPSDAFYTDRDGKYWYKTGDQAILNASDGLLYPVGRYKDLIIRGGKNISPSAIEAVLSSNPELYRLNPQAVPRADAVAGEVPVIIVNQPLQSGQAQQITSMIQSKMGSGYAPDEVLSIQTLGQDDYPRTTSGKVQKVQLAALVREYDQTLTTSDPIELVDIDHRIAEVWADVLGITPSELDLNGRVADWAGSITSMRVHFKMTNNTGKDIPFATWIAAKTISDQILLLKSAATKQVQKVAEVNALSIPQRAGGPEINEIVHLVGDASRLPATKALVEATIASCGLTWDDVGDILPATDFQHLMRQAQLIEGWQFFVSIHTRDTTSQQLRRALEATLANHPLLLSFAIIDDTNTLQVTVKPSPRILDRCIVDYGTVDTMEDVRQLTMNFPPEHRMQFPGPLFGSLIVHVKEINSAVLVAHFCHSIVDSFHHTLFTHDLDLALSGQPLDQHTPYKAWADSYYLLQDSLAAKPALSYYIEQMRPLQNQPYALWPAPSSYNLSVSPECANDHLHFLEFSVPALQTLRSKHPDLTPLIVLKTALSLLTVFHTKHPNVLLLNLESARRQFPFLLPSITSHSGRLLDGSRVAGPTLTGSVELIPYHSHETVLELLYRLQDQQHLLTQHANAPWRQIMKHLPFMRELFPQVANHLIFNWTGSSTFKPDAKKLPKYVAGEEIWFRATAGLAVDAGCKGKDGTELCVTMSGAIVNGSKDDLRDISEGFRRIATWLAQPENWDREAGLYREALGLGW</sequence>
<feature type="domain" description="AMP-dependent synthetase/ligase" evidence="6">
    <location>
        <begin position="20"/>
        <end position="409"/>
    </location>
</feature>
<dbReference type="InterPro" id="IPR042099">
    <property type="entry name" value="ANL_N_sf"/>
</dbReference>
<dbReference type="Gene3D" id="3.40.50.12780">
    <property type="entry name" value="N-terminal domain of ligase-like"/>
    <property type="match status" value="1"/>
</dbReference>
<dbReference type="CDD" id="cd04433">
    <property type="entry name" value="AFD_class_I"/>
    <property type="match status" value="1"/>
</dbReference>
<keyword evidence="8" id="KW-1185">Reference proteome</keyword>
<dbReference type="GO" id="GO:0031956">
    <property type="term" value="F:medium-chain fatty acid-CoA ligase activity"/>
    <property type="evidence" value="ECO:0007669"/>
    <property type="project" value="TreeGrafter"/>
</dbReference>
<dbReference type="PROSITE" id="PS00455">
    <property type="entry name" value="AMP_BINDING"/>
    <property type="match status" value="1"/>
</dbReference>
<evidence type="ECO:0000313" key="8">
    <source>
        <dbReference type="Proteomes" id="UP000247810"/>
    </source>
</evidence>
<dbReference type="STRING" id="1448320.A0A319EAW7"/>